<dbReference type="RefSeq" id="WP_155867825.1">
    <property type="nucleotide sequence ID" value="NZ_CP046322.1"/>
</dbReference>
<name>A0A6B8TM60_9CORY</name>
<dbReference type="Pfam" id="PF12686">
    <property type="entry name" value="DUF3800"/>
    <property type="match status" value="1"/>
</dbReference>
<dbReference type="KEGG" id="cxe:FOB82_02895"/>
<dbReference type="AlphaFoldDB" id="A0A6B8TM60"/>
<proteinExistence type="predicted"/>
<organism evidence="1 2">
    <name type="scientific">Corynebacterium xerosis</name>
    <dbReference type="NCBI Taxonomy" id="1725"/>
    <lineage>
        <taxon>Bacteria</taxon>
        <taxon>Bacillati</taxon>
        <taxon>Actinomycetota</taxon>
        <taxon>Actinomycetes</taxon>
        <taxon>Mycobacteriales</taxon>
        <taxon>Corynebacteriaceae</taxon>
        <taxon>Corynebacterium</taxon>
    </lineage>
</organism>
<dbReference type="EMBL" id="CP046322">
    <property type="protein sequence ID" value="QGS34046.1"/>
    <property type="molecule type" value="Genomic_DNA"/>
</dbReference>
<dbReference type="InterPro" id="IPR024524">
    <property type="entry name" value="DUF3800"/>
</dbReference>
<evidence type="ECO:0000313" key="2">
    <source>
        <dbReference type="Proteomes" id="UP000426857"/>
    </source>
</evidence>
<accession>A0A6B8TM60</accession>
<evidence type="ECO:0000313" key="1">
    <source>
        <dbReference type="EMBL" id="QGS34046.1"/>
    </source>
</evidence>
<gene>
    <name evidence="1" type="ORF">FOB82_02895</name>
</gene>
<dbReference type="Proteomes" id="UP000426857">
    <property type="component" value="Chromosome"/>
</dbReference>
<sequence length="232" mass="26734">MLHAFIDESESNADYFFLSALIVKDENLPALSQALDDLMTQYGATTAVPADAELHGHDMMQQSCDWDGLPLKLCSSVYLKAMGIINQHAEALYIECIDRNAQAQRYKILYNHRTVCIGYILERINEFAHRRNETATVYLDDHYTADEGRKEFVNYQQCGTFGYKSSKLARIASMDFHDSREYRGLQAADLCTYIANRVHTQKTAHPKVIKLQDKLWGAVKDIRNRGWYRIWP</sequence>
<reference evidence="1 2" key="1">
    <citation type="submission" date="2019-11" db="EMBL/GenBank/DDBJ databases">
        <title>FDA dAtabase for Regulatory Grade micrObial Sequences (FDA-ARGOS): Supporting development and validation of Infectious Disease Dx tests.</title>
        <authorList>
            <person name="Kerrigan L."/>
            <person name="Long C."/>
            <person name="Tallon L."/>
            <person name="Sadzewicz L."/>
            <person name="Vavikolanu K."/>
            <person name="Mehta A."/>
            <person name="Aluvathingal J."/>
            <person name="Nadendla S."/>
            <person name="Yan Y."/>
            <person name="Sichtig H."/>
        </authorList>
    </citation>
    <scope>NUCLEOTIDE SEQUENCE [LARGE SCALE GENOMIC DNA]</scope>
    <source>
        <strain evidence="1 2">FDAARGOS_674</strain>
    </source>
</reference>
<protein>
    <submittedName>
        <fullName evidence="1">DUF3800 domain-containing protein</fullName>
    </submittedName>
</protein>